<proteinExistence type="predicted"/>
<feature type="compositionally biased region" description="Polar residues" evidence="1">
    <location>
        <begin position="34"/>
        <end position="50"/>
    </location>
</feature>
<reference evidence="2 3" key="1">
    <citation type="submission" date="2020-08" db="EMBL/GenBank/DDBJ databases">
        <title>Functional genomics of gut bacteria from endangered species of beetles.</title>
        <authorList>
            <person name="Carlos-Shanley C."/>
        </authorList>
    </citation>
    <scope>NUCLEOTIDE SEQUENCE [LARGE SCALE GENOMIC DNA]</scope>
    <source>
        <strain evidence="2 3">S00198</strain>
    </source>
</reference>
<evidence type="ECO:0000256" key="1">
    <source>
        <dbReference type="SAM" id="MobiDB-lite"/>
    </source>
</evidence>
<organism evidence="2 3">
    <name type="scientific">Acidovorax soli</name>
    <dbReference type="NCBI Taxonomy" id="592050"/>
    <lineage>
        <taxon>Bacteria</taxon>
        <taxon>Pseudomonadati</taxon>
        <taxon>Pseudomonadota</taxon>
        <taxon>Betaproteobacteria</taxon>
        <taxon>Burkholderiales</taxon>
        <taxon>Comamonadaceae</taxon>
        <taxon>Acidovorax</taxon>
    </lineage>
</organism>
<sequence length="81" mass="8449">MGTPLQMALQDTLAAVEADVGGRIGRGAAVGARSNTKPGTGSMTPKSQSARFSDRFRPVAIMVAMAGAREPWASRKQTQST</sequence>
<dbReference type="AlphaFoldDB" id="A0A7X0UBJ7"/>
<dbReference type="Proteomes" id="UP000575083">
    <property type="component" value="Unassembled WGS sequence"/>
</dbReference>
<name>A0A7X0UBJ7_9BURK</name>
<accession>A0A7X0UBJ7</accession>
<dbReference type="EMBL" id="JACHLK010000011">
    <property type="protein sequence ID" value="MBB6562183.1"/>
    <property type="molecule type" value="Genomic_DNA"/>
</dbReference>
<evidence type="ECO:0000313" key="2">
    <source>
        <dbReference type="EMBL" id="MBB6562183.1"/>
    </source>
</evidence>
<protein>
    <submittedName>
        <fullName evidence="2">Uncharacterized protein</fullName>
    </submittedName>
</protein>
<gene>
    <name evidence="2" type="ORF">HNP48_004892</name>
</gene>
<keyword evidence="3" id="KW-1185">Reference proteome</keyword>
<feature type="region of interest" description="Disordered" evidence="1">
    <location>
        <begin position="29"/>
        <end position="50"/>
    </location>
</feature>
<evidence type="ECO:0000313" key="3">
    <source>
        <dbReference type="Proteomes" id="UP000575083"/>
    </source>
</evidence>
<comment type="caution">
    <text evidence="2">The sequence shown here is derived from an EMBL/GenBank/DDBJ whole genome shotgun (WGS) entry which is preliminary data.</text>
</comment>